<dbReference type="PANTHER" id="PTHR30204:SF98">
    <property type="entry name" value="HTH-TYPE TRANSCRIPTIONAL REGULATOR ADHR"/>
    <property type="match status" value="1"/>
</dbReference>
<dbReference type="PROSITE" id="PS00552">
    <property type="entry name" value="HTH_MERR_1"/>
    <property type="match status" value="1"/>
</dbReference>
<keyword evidence="4" id="KW-1185">Reference proteome</keyword>
<organism evidence="3 4">
    <name type="scientific">Companilactobacillus versmoldensis DSM 14857 = KCTC 3814</name>
    <dbReference type="NCBI Taxonomy" id="1423815"/>
    <lineage>
        <taxon>Bacteria</taxon>
        <taxon>Bacillati</taxon>
        <taxon>Bacillota</taxon>
        <taxon>Bacilli</taxon>
        <taxon>Lactobacillales</taxon>
        <taxon>Lactobacillaceae</taxon>
        <taxon>Companilactobacillus</taxon>
    </lineage>
</organism>
<feature type="domain" description="HTH merR-type" evidence="2">
    <location>
        <begin position="19"/>
        <end position="87"/>
    </location>
</feature>
<sequence>MMKRDNLMSTETMNETERHYRIGDFAEMTGLTSPTLRYYEKEGLVKPHRSENGLRFYTDADVKWIKFLLHLKSTGMSIEQLKKYVQWRAEGDSTINKRLELLKNVRSEFMKKMEDLDHSLTILDDKIDWYTGKTTGKIKDSEGFATYLDNMNHEE</sequence>
<dbReference type="CDD" id="cd01109">
    <property type="entry name" value="HTH_YyaN"/>
    <property type="match status" value="1"/>
</dbReference>
<dbReference type="EMBL" id="AZFA01000008">
    <property type="protein sequence ID" value="KRL67054.1"/>
    <property type="molecule type" value="Genomic_DNA"/>
</dbReference>
<dbReference type="InterPro" id="IPR009061">
    <property type="entry name" value="DNA-bd_dom_put_sf"/>
</dbReference>
<dbReference type="GO" id="GO:0003700">
    <property type="term" value="F:DNA-binding transcription factor activity"/>
    <property type="evidence" value="ECO:0007669"/>
    <property type="project" value="InterPro"/>
</dbReference>
<evidence type="ECO:0000313" key="3">
    <source>
        <dbReference type="EMBL" id="KRL67054.1"/>
    </source>
</evidence>
<dbReference type="SMART" id="SM00422">
    <property type="entry name" value="HTH_MERR"/>
    <property type="match status" value="1"/>
</dbReference>
<protein>
    <submittedName>
        <fullName evidence="3">MerR family transcriptional regulator</fullName>
    </submittedName>
</protein>
<dbReference type="PATRIC" id="fig|1423815.3.peg.2229"/>
<evidence type="ECO:0000259" key="2">
    <source>
        <dbReference type="PROSITE" id="PS50937"/>
    </source>
</evidence>
<name>A0A0R1SEQ4_9LACO</name>
<proteinExistence type="predicted"/>
<dbReference type="InterPro" id="IPR047057">
    <property type="entry name" value="MerR_fam"/>
</dbReference>
<dbReference type="PROSITE" id="PS50937">
    <property type="entry name" value="HTH_MERR_2"/>
    <property type="match status" value="1"/>
</dbReference>
<evidence type="ECO:0000256" key="1">
    <source>
        <dbReference type="ARBA" id="ARBA00023125"/>
    </source>
</evidence>
<dbReference type="Pfam" id="PF13411">
    <property type="entry name" value="MerR_1"/>
    <property type="match status" value="1"/>
</dbReference>
<dbReference type="STRING" id="1423815.FC27_GL002174"/>
<dbReference type="InterPro" id="IPR000551">
    <property type="entry name" value="MerR-type_HTH_dom"/>
</dbReference>
<evidence type="ECO:0000313" key="4">
    <source>
        <dbReference type="Proteomes" id="UP000051647"/>
    </source>
</evidence>
<comment type="caution">
    <text evidence="3">The sequence shown here is derived from an EMBL/GenBank/DDBJ whole genome shotgun (WGS) entry which is preliminary data.</text>
</comment>
<accession>A0A0R1SEQ4</accession>
<dbReference type="GO" id="GO:0003677">
    <property type="term" value="F:DNA binding"/>
    <property type="evidence" value="ECO:0007669"/>
    <property type="project" value="UniProtKB-KW"/>
</dbReference>
<dbReference type="AlphaFoldDB" id="A0A0R1SEQ4"/>
<dbReference type="eggNOG" id="COG0789">
    <property type="taxonomic scope" value="Bacteria"/>
</dbReference>
<dbReference type="Proteomes" id="UP000051647">
    <property type="component" value="Unassembled WGS sequence"/>
</dbReference>
<dbReference type="PANTHER" id="PTHR30204">
    <property type="entry name" value="REDOX-CYCLING DRUG-SENSING TRANSCRIPTIONAL ACTIVATOR SOXR"/>
    <property type="match status" value="1"/>
</dbReference>
<dbReference type="SUPFAM" id="SSF46955">
    <property type="entry name" value="Putative DNA-binding domain"/>
    <property type="match status" value="1"/>
</dbReference>
<dbReference type="PRINTS" id="PR00040">
    <property type="entry name" value="HTHMERR"/>
</dbReference>
<gene>
    <name evidence="3" type="ORF">FC27_GL002174</name>
</gene>
<reference evidence="3 4" key="1">
    <citation type="journal article" date="2015" name="Genome Announc.">
        <title>Expanding the biotechnology potential of lactobacilli through comparative genomics of 213 strains and associated genera.</title>
        <authorList>
            <person name="Sun Z."/>
            <person name="Harris H.M."/>
            <person name="McCann A."/>
            <person name="Guo C."/>
            <person name="Argimon S."/>
            <person name="Zhang W."/>
            <person name="Yang X."/>
            <person name="Jeffery I.B."/>
            <person name="Cooney J.C."/>
            <person name="Kagawa T.F."/>
            <person name="Liu W."/>
            <person name="Song Y."/>
            <person name="Salvetti E."/>
            <person name="Wrobel A."/>
            <person name="Rasinkangas P."/>
            <person name="Parkhill J."/>
            <person name="Rea M.C."/>
            <person name="O'Sullivan O."/>
            <person name="Ritari J."/>
            <person name="Douillard F.P."/>
            <person name="Paul Ross R."/>
            <person name="Yang R."/>
            <person name="Briner A.E."/>
            <person name="Felis G.E."/>
            <person name="de Vos W.M."/>
            <person name="Barrangou R."/>
            <person name="Klaenhammer T.R."/>
            <person name="Caufield P.W."/>
            <person name="Cui Y."/>
            <person name="Zhang H."/>
            <person name="O'Toole P.W."/>
        </authorList>
    </citation>
    <scope>NUCLEOTIDE SEQUENCE [LARGE SCALE GENOMIC DNA]</scope>
    <source>
        <strain evidence="3 4">DSM 14857</strain>
    </source>
</reference>
<dbReference type="Gene3D" id="1.10.1660.10">
    <property type="match status" value="1"/>
</dbReference>
<keyword evidence="1" id="KW-0238">DNA-binding</keyword>